<dbReference type="EMBL" id="RWIU01000002">
    <property type="protein sequence ID" value="RSK44359.1"/>
    <property type="molecule type" value="Genomic_DNA"/>
</dbReference>
<dbReference type="InterPro" id="IPR011050">
    <property type="entry name" value="Pectin_lyase_fold/virulence"/>
</dbReference>
<dbReference type="InterPro" id="IPR008979">
    <property type="entry name" value="Galactose-bd-like_sf"/>
</dbReference>
<dbReference type="SUPFAM" id="SSF49785">
    <property type="entry name" value="Galactose-binding domain-like"/>
    <property type="match status" value="2"/>
</dbReference>
<keyword evidence="3" id="KW-1185">Reference proteome</keyword>
<dbReference type="RefSeq" id="WP_148103274.1">
    <property type="nucleotide sequence ID" value="NZ_RWIU01000002.1"/>
</dbReference>
<accession>A0A428KD53</accession>
<dbReference type="Proteomes" id="UP000270291">
    <property type="component" value="Unassembled WGS sequence"/>
</dbReference>
<gene>
    <name evidence="2" type="ORF">EI293_07450</name>
</gene>
<evidence type="ECO:0000256" key="1">
    <source>
        <dbReference type="SAM" id="MobiDB-lite"/>
    </source>
</evidence>
<dbReference type="OrthoDB" id="901313at2"/>
<protein>
    <submittedName>
        <fullName evidence="2">Uncharacterized protein</fullName>
    </submittedName>
</protein>
<evidence type="ECO:0000313" key="2">
    <source>
        <dbReference type="EMBL" id="RSK44359.1"/>
    </source>
</evidence>
<dbReference type="Pfam" id="PF17957">
    <property type="entry name" value="Big_7"/>
    <property type="match status" value="2"/>
</dbReference>
<feature type="region of interest" description="Disordered" evidence="1">
    <location>
        <begin position="370"/>
        <end position="403"/>
    </location>
</feature>
<reference evidence="2 3" key="1">
    <citation type="submission" date="2018-12" db="EMBL/GenBank/DDBJ databases">
        <authorList>
            <person name="Feng G."/>
            <person name="Zhu H."/>
        </authorList>
    </citation>
    <scope>NUCLEOTIDE SEQUENCE [LARGE SCALE GENOMIC DNA]</scope>
    <source>
        <strain evidence="2 3">LMG 26000</strain>
    </source>
</reference>
<dbReference type="AlphaFoldDB" id="A0A428KD53"/>
<dbReference type="SUPFAM" id="SSF51126">
    <property type="entry name" value="Pectin lyase-like"/>
    <property type="match status" value="1"/>
</dbReference>
<comment type="caution">
    <text evidence="2">The sequence shown here is derived from an EMBL/GenBank/DDBJ whole genome shotgun (WGS) entry which is preliminary data.</text>
</comment>
<dbReference type="InterPro" id="IPR013783">
    <property type="entry name" value="Ig-like_fold"/>
</dbReference>
<evidence type="ECO:0000313" key="3">
    <source>
        <dbReference type="Proteomes" id="UP000270291"/>
    </source>
</evidence>
<organism evidence="2 3">
    <name type="scientific">Hymenobacter perfusus</name>
    <dbReference type="NCBI Taxonomy" id="1236770"/>
    <lineage>
        <taxon>Bacteria</taxon>
        <taxon>Pseudomonadati</taxon>
        <taxon>Bacteroidota</taxon>
        <taxon>Cytophagia</taxon>
        <taxon>Cytophagales</taxon>
        <taxon>Hymenobacteraceae</taxon>
        <taxon>Hymenobacter</taxon>
    </lineage>
</organism>
<sequence length="1111" mass="114298">MPSSMQAQGQFPTNITYAAPITITQGGTYTGNFRSTDSNTPCIRIQTTQPVTITGCTLVGAGDLIDAKNGGSTLVITNNKGYGTQQSVDNRRHGRFLEVNSGRSVRVENNYFEHTSGIAAYQWGGDGSASQTLTVRFNQAKNIDGRYRNGGGQYVQFCGLNQVRNVGNIEIAWNQVVNEPNNSLVEDNINFYNSGGVQQSPARVHDNYVQGAYPYPANGNTFTGTGMTTDGDGSSPTTTAAFIEAYNNQFISTCNAAMNIAAGHDIYYHDNRMVTSALMPNGTPLNATYAATAVFNAYQQPGNVFYNNRTVNNTIGFVKNGYNVPFANRHDLSSGACATCTGTNHLPNPITLQTEQNELTLWQQKLQQNGITLGSGGTNSGGTTTPAPAPTPTPAPTPAPAPIDPTNAVFVRAINVNGEAATIDGKSWEAGSAATGFQTNGTPFANQGVTLNPATDAARAAMIRSSVYSNALSANVSVSNGTYLVYAYVWEDNNAATFSVTLEGQTVQSNHNSGAAGSWSRLGPFTANVTDGTITLTTSGGDANLSGIEIWRAGTTAANQAPTVSLAAASTAVTVNSALALTATAADADGSVAKVEFFNGATKLGEDTSAPYQLSWTPTAAGTVALTARATDNAGAATTSAAVSVTVNAANTAPAPTFSGPANSTFFRAVNINGPALTLDGRSWEASSGAANVQITGMAFSNTASVLNPTADATRAGMITSAVGGSTVGATISNVTNGTYSVYAYIWEDNAPETTSIVVEGQTVQSNYNTGAAGNWSRLGPFTANVTDGNITLVTSGGHPNLSGIEIWKSNTATQNQAPTVSLAAASTAVTVNSALALTATAADADGSVAKVEFFNGATKLGEDTSAPYQLSWTPTASGTVSLAAKATDNAGATTTSAAVSVTVNAAATATFYRAINLNGSATTLDGNAWQGSNAANYTTNGTTFANQGVTLNPATTTARAQMIRSSVYGRNLTVTMTSVPNGSYDVYAYVWEDNAAQTVSITVNGQPALSNYNTGTAGSWKKIGPYAVTVTNGTIQLVGSGGDLNLSGVEVWSKGSTAFQSLNPFQPAPATMAAVLNPASGDASAAAVLRPALVATLAPASRQRVAPRLS</sequence>
<dbReference type="Gene3D" id="2.60.40.10">
    <property type="entry name" value="Immunoglobulins"/>
    <property type="match status" value="2"/>
</dbReference>
<name>A0A428KD53_9BACT</name>
<feature type="compositionally biased region" description="Pro residues" evidence="1">
    <location>
        <begin position="387"/>
        <end position="403"/>
    </location>
</feature>
<proteinExistence type="predicted"/>